<dbReference type="GO" id="GO:0015074">
    <property type="term" value="P:DNA integration"/>
    <property type="evidence" value="ECO:0007669"/>
    <property type="project" value="UniProtKB-KW"/>
</dbReference>
<dbReference type="InterPro" id="IPR050090">
    <property type="entry name" value="Tyrosine_recombinase_XerCD"/>
</dbReference>
<protein>
    <submittedName>
        <fullName evidence="6">Integrase</fullName>
    </submittedName>
</protein>
<feature type="domain" description="Tyr recombinase" evidence="5">
    <location>
        <begin position="97"/>
        <end position="298"/>
    </location>
</feature>
<evidence type="ECO:0000256" key="1">
    <source>
        <dbReference type="ARBA" id="ARBA00008857"/>
    </source>
</evidence>
<dbReference type="RefSeq" id="WP_063498244.1">
    <property type="nucleotide sequence ID" value="NZ_CP014579.1"/>
</dbReference>
<dbReference type="CDD" id="cd00797">
    <property type="entry name" value="INT_RitB_C_like"/>
    <property type="match status" value="1"/>
</dbReference>
<sequence length="308" mass="35549">MNTLSQALRQYVLMRRGFGFKFENQERRLTSFVRFMDGRAATIITHKLALEWAMLPIDGRASWALRLTDVRGFARYRRIAEIRTEVPPLGILVGPSRPRPYLYTDVEIQKLLTAALELPPADGLRRWTYHCLFGLLAVTGLRIGEVLNLRREDVDLEDGVITIRDTKFGKSRLVPVHHTTRAVLAHYAQRRDAHIWPPHSPYFFIAEQGGKLLHQYVHPVFLKLSRRTGLRSPDAHSGPRLHDFRHRFAVQTLLTWYRSGQSVESWLPVLSTYLGHTCVRDTYWYLSACPELMGLAARRLDVRWGAPS</sequence>
<reference evidence="6 7" key="1">
    <citation type="journal article" date="2016" name="Gene">
        <title>PacBio SMRT assembly of a complex multi-replicon genome reveals chlorocatechol degradative operon in a region of genome plasticity.</title>
        <authorList>
            <person name="Ricker N."/>
            <person name="Shen S.Y."/>
            <person name="Goordial J."/>
            <person name="Jin S."/>
            <person name="Fulthorpe R.R."/>
        </authorList>
    </citation>
    <scope>NUCLEOTIDE SEQUENCE [LARGE SCALE GENOMIC DNA]</scope>
    <source>
        <strain evidence="6 7">OLGA172</strain>
    </source>
</reference>
<dbReference type="OrthoDB" id="662444at2"/>
<evidence type="ECO:0000259" key="5">
    <source>
        <dbReference type="PROSITE" id="PS51898"/>
    </source>
</evidence>
<dbReference type="InterPro" id="IPR011010">
    <property type="entry name" value="DNA_brk_join_enz"/>
</dbReference>
<dbReference type="PANTHER" id="PTHR30349:SF41">
    <property type="entry name" value="INTEGRASE_RECOMBINASE PROTEIN MJ0367-RELATED"/>
    <property type="match status" value="1"/>
</dbReference>
<keyword evidence="3" id="KW-0238">DNA-binding</keyword>
<evidence type="ECO:0000256" key="3">
    <source>
        <dbReference type="ARBA" id="ARBA00023125"/>
    </source>
</evidence>
<gene>
    <name evidence="6" type="ORF">AYM40_21060</name>
</gene>
<dbReference type="GO" id="GO:0006310">
    <property type="term" value="P:DNA recombination"/>
    <property type="evidence" value="ECO:0007669"/>
    <property type="project" value="UniProtKB-KW"/>
</dbReference>
<evidence type="ECO:0000313" key="7">
    <source>
        <dbReference type="Proteomes" id="UP000076852"/>
    </source>
</evidence>
<accession>A0A167W8U4</accession>
<dbReference type="KEGG" id="buz:AYM40_21060"/>
<evidence type="ECO:0000256" key="2">
    <source>
        <dbReference type="ARBA" id="ARBA00022908"/>
    </source>
</evidence>
<proteinExistence type="inferred from homology"/>
<evidence type="ECO:0000256" key="4">
    <source>
        <dbReference type="ARBA" id="ARBA00023172"/>
    </source>
</evidence>
<dbReference type="AlphaFoldDB" id="A0A167W8U4"/>
<dbReference type="PANTHER" id="PTHR30349">
    <property type="entry name" value="PHAGE INTEGRASE-RELATED"/>
    <property type="match status" value="1"/>
</dbReference>
<dbReference type="EMBL" id="CP014579">
    <property type="protein sequence ID" value="ANB74943.1"/>
    <property type="molecule type" value="Genomic_DNA"/>
</dbReference>
<dbReference type="InterPro" id="IPR002104">
    <property type="entry name" value="Integrase_catalytic"/>
</dbReference>
<dbReference type="InterPro" id="IPR013762">
    <property type="entry name" value="Integrase-like_cat_sf"/>
</dbReference>
<keyword evidence="4" id="KW-0233">DNA recombination</keyword>
<dbReference type="Gene3D" id="1.10.443.10">
    <property type="entry name" value="Intergrase catalytic core"/>
    <property type="match status" value="1"/>
</dbReference>
<name>A0A167W8U4_9BURK</name>
<keyword evidence="7" id="KW-1185">Reference proteome</keyword>
<dbReference type="GO" id="GO:0003677">
    <property type="term" value="F:DNA binding"/>
    <property type="evidence" value="ECO:0007669"/>
    <property type="project" value="UniProtKB-KW"/>
</dbReference>
<dbReference type="Pfam" id="PF00589">
    <property type="entry name" value="Phage_integrase"/>
    <property type="match status" value="1"/>
</dbReference>
<dbReference type="PROSITE" id="PS51898">
    <property type="entry name" value="TYR_RECOMBINASE"/>
    <property type="match status" value="1"/>
</dbReference>
<evidence type="ECO:0000313" key="6">
    <source>
        <dbReference type="EMBL" id="ANB74943.1"/>
    </source>
</evidence>
<keyword evidence="2" id="KW-0229">DNA integration</keyword>
<dbReference type="SUPFAM" id="SSF56349">
    <property type="entry name" value="DNA breaking-rejoining enzymes"/>
    <property type="match status" value="1"/>
</dbReference>
<organism evidence="6 7">
    <name type="scientific">Paraburkholderia phytofirmans OLGA172</name>
    <dbReference type="NCBI Taxonomy" id="1417228"/>
    <lineage>
        <taxon>Bacteria</taxon>
        <taxon>Pseudomonadati</taxon>
        <taxon>Pseudomonadota</taxon>
        <taxon>Betaproteobacteria</taxon>
        <taxon>Burkholderiales</taxon>
        <taxon>Burkholderiaceae</taxon>
        <taxon>Paraburkholderia</taxon>
    </lineage>
</organism>
<comment type="similarity">
    <text evidence="1">Belongs to the 'phage' integrase family.</text>
</comment>
<dbReference type="STRING" id="1804984.AYM40_21060"/>
<dbReference type="Proteomes" id="UP000076852">
    <property type="component" value="Chromosome 2"/>
</dbReference>